<comment type="subcellular location">
    <subcellularLocation>
        <location evidence="1">Cell membrane</location>
        <topology evidence="1">Multi-pass membrane protein</topology>
    </subcellularLocation>
</comment>
<comment type="similarity">
    <text evidence="2">Belongs to the UPF0324 family.</text>
</comment>
<keyword evidence="9" id="KW-1185">Reference proteome</keyword>
<evidence type="ECO:0000256" key="4">
    <source>
        <dbReference type="ARBA" id="ARBA00022692"/>
    </source>
</evidence>
<dbReference type="GO" id="GO:0005886">
    <property type="term" value="C:plasma membrane"/>
    <property type="evidence" value="ECO:0007669"/>
    <property type="project" value="UniProtKB-SubCell"/>
</dbReference>
<dbReference type="PANTHER" id="PTHR30106:SF2">
    <property type="entry name" value="UPF0324 INNER MEMBRANE PROTEIN YEIH"/>
    <property type="match status" value="1"/>
</dbReference>
<keyword evidence="5 7" id="KW-1133">Transmembrane helix</keyword>
<evidence type="ECO:0000256" key="2">
    <source>
        <dbReference type="ARBA" id="ARBA00007977"/>
    </source>
</evidence>
<evidence type="ECO:0000256" key="5">
    <source>
        <dbReference type="ARBA" id="ARBA00022989"/>
    </source>
</evidence>
<feature type="transmembrane region" description="Helical" evidence="7">
    <location>
        <begin position="242"/>
        <end position="262"/>
    </location>
</feature>
<evidence type="ECO:0000313" key="8">
    <source>
        <dbReference type="EMBL" id="BCO08038.1"/>
    </source>
</evidence>
<evidence type="ECO:0000313" key="9">
    <source>
        <dbReference type="Proteomes" id="UP001063350"/>
    </source>
</evidence>
<evidence type="ECO:0000256" key="7">
    <source>
        <dbReference type="SAM" id="Phobius"/>
    </source>
</evidence>
<dbReference type="InterPro" id="IPR018383">
    <property type="entry name" value="UPF0324_pro"/>
</dbReference>
<feature type="transmembrane region" description="Helical" evidence="7">
    <location>
        <begin position="209"/>
        <end position="230"/>
    </location>
</feature>
<feature type="transmembrane region" description="Helical" evidence="7">
    <location>
        <begin position="343"/>
        <end position="363"/>
    </location>
</feature>
<feature type="transmembrane region" description="Helical" evidence="7">
    <location>
        <begin position="313"/>
        <end position="331"/>
    </location>
</feature>
<name>A0A915XJL5_9BACT</name>
<keyword evidence="6 7" id="KW-0472">Membrane</keyword>
<feature type="transmembrane region" description="Helical" evidence="7">
    <location>
        <begin position="64"/>
        <end position="81"/>
    </location>
</feature>
<keyword evidence="4 7" id="KW-0812">Transmembrane</keyword>
<sequence length="364" mass="38452">MSEQALVEKPLGSGTIEGKSLIREIADSAPGAILVIGVAVAAYFTAPFLRQYPLFKTYLELKDFILAILFGIMIKNTVGVPKIFEPGLRFSTILTKTGIVIMGAKYSMAGLVKVGGPALLYIAIFLFGTAIIMMQIGKRLKMPTPLAACLASGLSVCGVSATIAIAPAVKAKNQDMAYSIAVVLMFGLLALLVFPPIGKLLHLTDAQYGAFAGVGIVNSAQVLAAGFGYSEGAGLVAGIYNIGRVLFLPFVVLMLAIMAASREAASGGDVVKINKYKLIVDKFPIFVLGFLFIVCLNTMGLFTKTEIHQAKVFMNWAFLLGFASIGLTTRLSDLKAAGWSGFLMGFIVASAKAALALAVVMILM</sequence>
<organism evidence="8 9">
    <name type="scientific">Desulfolithobacter dissulfuricans</name>
    <dbReference type="NCBI Taxonomy" id="2795293"/>
    <lineage>
        <taxon>Bacteria</taxon>
        <taxon>Pseudomonadati</taxon>
        <taxon>Thermodesulfobacteriota</taxon>
        <taxon>Desulfobulbia</taxon>
        <taxon>Desulfobulbales</taxon>
        <taxon>Desulfobulbaceae</taxon>
        <taxon>Desulfolithobacter</taxon>
    </lineage>
</organism>
<dbReference type="AlphaFoldDB" id="A0A915XJL5"/>
<keyword evidence="3" id="KW-1003">Cell membrane</keyword>
<dbReference type="PANTHER" id="PTHR30106">
    <property type="entry name" value="INNER MEMBRANE PROTEIN YEIH-RELATED"/>
    <property type="match status" value="1"/>
</dbReference>
<feature type="transmembrane region" description="Helical" evidence="7">
    <location>
        <begin position="178"/>
        <end position="197"/>
    </location>
</feature>
<evidence type="ECO:0000256" key="6">
    <source>
        <dbReference type="ARBA" id="ARBA00023136"/>
    </source>
</evidence>
<accession>A0A915XJL5</accession>
<proteinExistence type="inferred from homology"/>
<evidence type="ECO:0000256" key="1">
    <source>
        <dbReference type="ARBA" id="ARBA00004651"/>
    </source>
</evidence>
<feature type="transmembrane region" description="Helical" evidence="7">
    <location>
        <begin position="146"/>
        <end position="166"/>
    </location>
</feature>
<evidence type="ECO:0000256" key="3">
    <source>
        <dbReference type="ARBA" id="ARBA00022475"/>
    </source>
</evidence>
<protein>
    <submittedName>
        <fullName evidence="8">UPF0324 membrane protein</fullName>
    </submittedName>
</protein>
<reference evidence="8" key="1">
    <citation type="submission" date="2020-12" db="EMBL/GenBank/DDBJ databases">
        <title>Desulfobium dissulfuricans gen. nov., sp. nov., a novel mesophilic, sulfate-reducing bacterium isolated from a deep-sea hydrothermal vent.</title>
        <authorList>
            <person name="Hashimoto Y."/>
            <person name="Tame A."/>
            <person name="Sawayama S."/>
            <person name="Miyazaki J."/>
            <person name="Takai K."/>
            <person name="Nakagawa S."/>
        </authorList>
    </citation>
    <scope>NUCLEOTIDE SEQUENCE</scope>
    <source>
        <strain evidence="8">GF1</strain>
    </source>
</reference>
<dbReference type="Pfam" id="PF03601">
    <property type="entry name" value="Cons_hypoth698"/>
    <property type="match status" value="1"/>
</dbReference>
<gene>
    <name evidence="8" type="ORF">GF1_04140</name>
</gene>
<feature type="transmembrane region" description="Helical" evidence="7">
    <location>
        <begin position="118"/>
        <end position="134"/>
    </location>
</feature>
<dbReference type="EMBL" id="AP024233">
    <property type="protein sequence ID" value="BCO08038.1"/>
    <property type="molecule type" value="Genomic_DNA"/>
</dbReference>
<dbReference type="Proteomes" id="UP001063350">
    <property type="component" value="Chromosome"/>
</dbReference>
<dbReference type="RefSeq" id="WP_267927969.1">
    <property type="nucleotide sequence ID" value="NZ_AP024233.1"/>
</dbReference>
<feature type="transmembrane region" description="Helical" evidence="7">
    <location>
        <begin position="25"/>
        <end position="44"/>
    </location>
</feature>
<dbReference type="KEGG" id="ddu:GF1_04140"/>
<feature type="transmembrane region" description="Helical" evidence="7">
    <location>
        <begin position="283"/>
        <end position="301"/>
    </location>
</feature>